<evidence type="ECO:0000313" key="3">
    <source>
        <dbReference type="EMBL" id="PJO65645.1"/>
    </source>
</evidence>
<dbReference type="InterPro" id="IPR036388">
    <property type="entry name" value="WH-like_DNA-bd_sf"/>
</dbReference>
<dbReference type="AlphaFoldDB" id="A0A069B377"/>
<dbReference type="RefSeq" id="WP_004195993.1">
    <property type="nucleotide sequence ID" value="NZ_AP028073.1"/>
</dbReference>
<evidence type="ECO:0000313" key="5">
    <source>
        <dbReference type="Proteomes" id="UP000231878"/>
    </source>
</evidence>
<dbReference type="Proteomes" id="UP000231878">
    <property type="component" value="Unassembled WGS sequence"/>
</dbReference>
<evidence type="ECO:0000313" key="2">
    <source>
        <dbReference type="EMBL" id="KGX06022.1"/>
    </source>
</evidence>
<evidence type="ECO:0000313" key="4">
    <source>
        <dbReference type="Proteomes" id="UP000030475"/>
    </source>
</evidence>
<dbReference type="EMBL" id="JQIM01000010">
    <property type="protein sequence ID" value="KGX06022.1"/>
    <property type="molecule type" value="Genomic_DNA"/>
</dbReference>
<name>A0A069B377_BURPE</name>
<organism evidence="2 4">
    <name type="scientific">Burkholderia pseudomallei</name>
    <name type="common">Pseudomonas pseudomallei</name>
    <dbReference type="NCBI Taxonomy" id="28450"/>
    <lineage>
        <taxon>Bacteria</taxon>
        <taxon>Pseudomonadati</taxon>
        <taxon>Pseudomonadota</taxon>
        <taxon>Betaproteobacteria</taxon>
        <taxon>Burkholderiales</taxon>
        <taxon>Burkholderiaceae</taxon>
        <taxon>Burkholderia</taxon>
        <taxon>pseudomallei group</taxon>
    </lineage>
</organism>
<reference evidence="2 4" key="1">
    <citation type="submission" date="2014-08" db="EMBL/GenBank/DDBJ databases">
        <authorList>
            <person name="Bunnell A."/>
            <person name="Chain P.S."/>
            <person name="Chertkov O."/>
            <person name="Currie B.J."/>
            <person name="Daligault H.E."/>
            <person name="Davenport K.W."/>
            <person name="Davis C."/>
            <person name="Gleasner C.D."/>
            <person name="Johnson S.L."/>
            <person name="Kaestli M."/>
            <person name="Koren S."/>
            <person name="Kunde Y.A."/>
            <person name="Mayo M."/>
            <person name="McMurry K.K."/>
            <person name="Price E.P."/>
            <person name="Reitenga K.G."/>
            <person name="Robison R."/>
            <person name="Rosovitz M.J."/>
            <person name="Sarovich D.S."/>
            <person name="Teshima H."/>
        </authorList>
    </citation>
    <scope>NUCLEOTIDE SEQUENCE [LARGE SCALE GENOMIC DNA]</scope>
    <source>
        <strain evidence="2 4">MSHR44</strain>
    </source>
</reference>
<dbReference type="PANTHER" id="PTHR38431">
    <property type="entry name" value="BLL2305 PROTEIN"/>
    <property type="match status" value="1"/>
</dbReference>
<dbReference type="EMBL" id="PHRB01000012">
    <property type="protein sequence ID" value="PJO65645.1"/>
    <property type="molecule type" value="Genomic_DNA"/>
</dbReference>
<dbReference type="Gene3D" id="1.10.10.10">
    <property type="entry name" value="Winged helix-like DNA-binding domain superfamily/Winged helix DNA-binding domain"/>
    <property type="match status" value="1"/>
</dbReference>
<dbReference type="InterPro" id="IPR024370">
    <property type="entry name" value="PBP_domain"/>
</dbReference>
<reference evidence="3 5" key="2">
    <citation type="submission" date="2017-11" db="EMBL/GenBank/DDBJ databases">
        <title>Molecular characterization of Burkholderia pseudomallei and closely related isolates from Vietnam.</title>
        <authorList>
            <person name="Ustinov D.V."/>
            <person name="Antonov A.S."/>
            <person name="Avdusheva E.F."/>
            <person name="Shpak I.M."/>
            <person name="Zakharova I.B."/>
            <person name="Thi L.A."/>
            <person name="Teteryatnikova N."/>
            <person name="Lopasteyskaya Y.A."/>
            <person name="Kuzyutina J.A."/>
            <person name="Ngo T.N."/>
            <person name="Victorov D.V."/>
        </authorList>
    </citation>
    <scope>NUCLEOTIDE SEQUENCE [LARGE SCALE GENOMIC DNA]</scope>
    <source>
        <strain evidence="3 5">V1512</strain>
    </source>
</reference>
<dbReference type="Pfam" id="PF12727">
    <property type="entry name" value="PBP_like"/>
    <property type="match status" value="1"/>
</dbReference>
<dbReference type="InterPro" id="IPR036390">
    <property type="entry name" value="WH_DNA-bd_sf"/>
</dbReference>
<evidence type="ECO:0000259" key="1">
    <source>
        <dbReference type="Pfam" id="PF12727"/>
    </source>
</evidence>
<protein>
    <submittedName>
        <fullName evidence="2">Bacterial regulatory helix-turn-helix, lysR family protein</fullName>
    </submittedName>
    <submittedName>
        <fullName evidence="3">Regulatory protein</fullName>
    </submittedName>
</protein>
<dbReference type="PANTHER" id="PTHR38431:SF1">
    <property type="entry name" value="BLL2305 PROTEIN"/>
    <property type="match status" value="1"/>
</dbReference>
<comment type="caution">
    <text evidence="2">The sequence shown here is derived from an EMBL/GenBank/DDBJ whole genome shotgun (WGS) entry which is preliminary data.</text>
</comment>
<dbReference type="OrthoDB" id="9805928at2"/>
<dbReference type="SUPFAM" id="SSF53850">
    <property type="entry name" value="Periplasmic binding protein-like II"/>
    <property type="match status" value="1"/>
</dbReference>
<accession>A0A069B377</accession>
<dbReference type="KEGG" id="but:X994_3622"/>
<feature type="domain" description="PBP" evidence="1">
    <location>
        <begin position="143"/>
        <end position="315"/>
    </location>
</feature>
<gene>
    <name evidence="3" type="ORF">CWD88_14520</name>
    <name evidence="2" type="ORF">Y036_2984</name>
</gene>
<dbReference type="Proteomes" id="UP000030475">
    <property type="component" value="Unassembled WGS sequence"/>
</dbReference>
<sequence>MIRVECDAHLIVRDTDGRTASLTDVAPLLELVATTGSIAQAAHAKGLSYRHAWGLLRALEACVGGALIETVRGKGSTLSELGQAIVDAQRLAGERLDGNLRALAAEVASGLNRRLALHAGALRIHASHGYAVAALVSALVEAGSPVDIKYRESVEAVRALAGGECDLAGFHLPRGAFRAACAQIYRPWLDDVDHVLIHLTRRRQGLFVPRGNPKRIAGLADLARGDIRFVNRQPGSGTRMLLDLALREIGIDPERIDGYASAELTHSAIAAFVASGMADLGFGVEPAARHFGLDFIAVVDEDYYFACERSRLGAVPLAGALALLRDGGYHATVARLDGYDPNACGTLVDVAAGLAGTAGDARAGRHRR</sequence>
<proteinExistence type="predicted"/>
<dbReference type="GeneID" id="92978215"/>
<dbReference type="SUPFAM" id="SSF46785">
    <property type="entry name" value="Winged helix' DNA-binding domain"/>
    <property type="match status" value="1"/>
</dbReference>